<reference evidence="4 5" key="1">
    <citation type="submission" date="2018-08" db="EMBL/GenBank/DDBJ databases">
        <title>A genome reference for cultivated species of the human gut microbiota.</title>
        <authorList>
            <person name="Zou Y."/>
            <person name="Xue W."/>
            <person name="Luo G."/>
        </authorList>
    </citation>
    <scope>NUCLEOTIDE SEQUENCE [LARGE SCALE GENOMIC DNA]</scope>
    <source>
        <strain evidence="4 5">AM07-24</strain>
    </source>
</reference>
<comment type="subunit">
    <text evidence="3">Component of a cohesin-like complex composed of ScpA, ScpB and the Smc homodimer, in which ScpA and ScpB bind to the head domain of Smc. The presence of the three proteins is required for the association of the complex with DNA.</text>
</comment>
<dbReference type="Gene3D" id="1.10.10.580">
    <property type="entry name" value="Structural maintenance of chromosome 1. Chain E"/>
    <property type="match status" value="1"/>
</dbReference>
<dbReference type="Proteomes" id="UP000284841">
    <property type="component" value="Unassembled WGS sequence"/>
</dbReference>
<dbReference type="AlphaFoldDB" id="A0A415DW58"/>
<keyword evidence="1 3" id="KW-0159">Chromosome partition</keyword>
<proteinExistence type="inferred from homology"/>
<dbReference type="Pfam" id="PF02616">
    <property type="entry name" value="SMC_ScpA"/>
    <property type="match status" value="1"/>
</dbReference>
<organism evidence="4 5">
    <name type="scientific">Emergencia timonensis</name>
    <dbReference type="NCBI Taxonomy" id="1776384"/>
    <lineage>
        <taxon>Bacteria</taxon>
        <taxon>Bacillati</taxon>
        <taxon>Bacillota</taxon>
        <taxon>Clostridia</taxon>
        <taxon>Peptostreptococcales</taxon>
        <taxon>Anaerovoracaceae</taxon>
        <taxon>Emergencia</taxon>
    </lineage>
</organism>
<keyword evidence="3" id="KW-0131">Cell cycle</keyword>
<gene>
    <name evidence="3" type="primary">scpA</name>
    <name evidence="4" type="ORF">DW099_16830</name>
</gene>
<dbReference type="RefSeq" id="WP_118336452.1">
    <property type="nucleotide sequence ID" value="NZ_AP025567.1"/>
</dbReference>
<dbReference type="EMBL" id="QRMS01000006">
    <property type="protein sequence ID" value="RHJ84638.1"/>
    <property type="molecule type" value="Genomic_DNA"/>
</dbReference>
<evidence type="ECO:0000313" key="5">
    <source>
        <dbReference type="Proteomes" id="UP000284841"/>
    </source>
</evidence>
<comment type="function">
    <text evidence="3">Participates in chromosomal partition during cell division. May act via the formation of a condensin-like complex containing Smc and ScpB that pull DNA away from mid-cell into both cell halves.</text>
</comment>
<sequence>MSYKVRLQSFEGPFDLLVYLIENAQMSIYDIQISEITKQYLTYIEEMKSMDFNVATEFMVLAATLIDIKSKMILPRATVEGEVLLEEDPRSELVERLLEYKKYKRGAEELKEREDYMSLIYEKPQEDISEYLNQPDEYLDLDIKKFASAFDQFLRKKKREEEVRAHYTKVEREKATIESRMVYIKDRFKNVFLRGIQKLSLKELIPNKKDRYDIVVTFVSVLQMIRDKYLDADQRSVYGEITVVPGERKFEEVGADE</sequence>
<accession>A0A415DW58</accession>
<dbReference type="InterPro" id="IPR023093">
    <property type="entry name" value="ScpA-like_C"/>
</dbReference>
<keyword evidence="3" id="KW-0132">Cell division</keyword>
<protein>
    <recommendedName>
        <fullName evidence="2 3">Segregation and condensation protein A</fullName>
    </recommendedName>
</protein>
<name>A0A415DW58_9FIRM</name>
<keyword evidence="5" id="KW-1185">Reference proteome</keyword>
<dbReference type="Gene3D" id="6.10.250.2410">
    <property type="match status" value="1"/>
</dbReference>
<evidence type="ECO:0000313" key="4">
    <source>
        <dbReference type="EMBL" id="RHJ84638.1"/>
    </source>
</evidence>
<dbReference type="STRING" id="1776384.GCA_900086585_01368"/>
<dbReference type="HAMAP" id="MF_01805">
    <property type="entry name" value="ScpA"/>
    <property type="match status" value="1"/>
</dbReference>
<evidence type="ECO:0000256" key="3">
    <source>
        <dbReference type="HAMAP-Rule" id="MF_01805"/>
    </source>
</evidence>
<dbReference type="GO" id="GO:0006260">
    <property type="term" value="P:DNA replication"/>
    <property type="evidence" value="ECO:0007669"/>
    <property type="project" value="UniProtKB-UniRule"/>
</dbReference>
<dbReference type="GO" id="GO:0051301">
    <property type="term" value="P:cell division"/>
    <property type="evidence" value="ECO:0007669"/>
    <property type="project" value="UniProtKB-KW"/>
</dbReference>
<comment type="subcellular location">
    <subcellularLocation>
        <location evidence="3">Cytoplasm</location>
    </subcellularLocation>
    <text evidence="3">Associated with two foci at the outer edges of the nucleoid region in young cells, and at four foci within both cell halves in older cells.</text>
</comment>
<dbReference type="GO" id="GO:0005737">
    <property type="term" value="C:cytoplasm"/>
    <property type="evidence" value="ECO:0007669"/>
    <property type="project" value="UniProtKB-SubCell"/>
</dbReference>
<evidence type="ECO:0000256" key="1">
    <source>
        <dbReference type="ARBA" id="ARBA00022829"/>
    </source>
</evidence>
<dbReference type="InterPro" id="IPR003768">
    <property type="entry name" value="ScpA"/>
</dbReference>
<keyword evidence="3" id="KW-0963">Cytoplasm</keyword>
<comment type="caution">
    <text evidence="4">The sequence shown here is derived from an EMBL/GenBank/DDBJ whole genome shotgun (WGS) entry which is preliminary data.</text>
</comment>
<dbReference type="PANTHER" id="PTHR33969">
    <property type="entry name" value="SEGREGATION AND CONDENSATION PROTEIN A"/>
    <property type="match status" value="1"/>
</dbReference>
<evidence type="ECO:0000256" key="2">
    <source>
        <dbReference type="ARBA" id="ARBA00044777"/>
    </source>
</evidence>
<dbReference type="OrthoDB" id="9811016at2"/>
<dbReference type="GO" id="GO:0007059">
    <property type="term" value="P:chromosome segregation"/>
    <property type="evidence" value="ECO:0007669"/>
    <property type="project" value="UniProtKB-UniRule"/>
</dbReference>
<dbReference type="PANTHER" id="PTHR33969:SF2">
    <property type="entry name" value="SEGREGATION AND CONDENSATION PROTEIN A"/>
    <property type="match status" value="1"/>
</dbReference>
<comment type="similarity">
    <text evidence="3">Belongs to the ScpA family.</text>
</comment>